<dbReference type="Pfam" id="PF13671">
    <property type="entry name" value="AAA_33"/>
    <property type="match status" value="1"/>
</dbReference>
<dbReference type="EMBL" id="DPOP01000098">
    <property type="protein sequence ID" value="HCW68037.1"/>
    <property type="molecule type" value="Genomic_DNA"/>
</dbReference>
<organism evidence="1 4">
    <name type="scientific">Thalassospira lucentensis</name>
    <dbReference type="NCBI Taxonomy" id="168935"/>
    <lineage>
        <taxon>Bacteria</taxon>
        <taxon>Pseudomonadati</taxon>
        <taxon>Pseudomonadota</taxon>
        <taxon>Alphaproteobacteria</taxon>
        <taxon>Rhodospirillales</taxon>
        <taxon>Thalassospiraceae</taxon>
        <taxon>Thalassospira</taxon>
    </lineage>
</organism>
<gene>
    <name evidence="1" type="ORF">DEF21_06230</name>
    <name evidence="2" type="ORF">DHR80_12735</name>
</gene>
<dbReference type="EMBL" id="DOOG01000054">
    <property type="protein sequence ID" value="HBU97486.1"/>
    <property type="molecule type" value="Genomic_DNA"/>
</dbReference>
<evidence type="ECO:0000313" key="2">
    <source>
        <dbReference type="EMBL" id="HCW68037.1"/>
    </source>
</evidence>
<dbReference type="SUPFAM" id="SSF52540">
    <property type="entry name" value="P-loop containing nucleoside triphosphate hydrolases"/>
    <property type="match status" value="1"/>
</dbReference>
<keyword evidence="1" id="KW-0808">Transferase</keyword>
<evidence type="ECO:0000313" key="1">
    <source>
        <dbReference type="EMBL" id="HBU97486.1"/>
    </source>
</evidence>
<reference evidence="3 4" key="1">
    <citation type="journal article" date="2018" name="Nat. Biotechnol.">
        <title>A standardized bacterial taxonomy based on genome phylogeny substantially revises the tree of life.</title>
        <authorList>
            <person name="Parks D.H."/>
            <person name="Chuvochina M."/>
            <person name="Waite D.W."/>
            <person name="Rinke C."/>
            <person name="Skarshewski A."/>
            <person name="Chaumeil P.A."/>
            <person name="Hugenholtz P."/>
        </authorList>
    </citation>
    <scope>NUCLEOTIDE SEQUENCE [LARGE SCALE GENOMIC DNA]</scope>
    <source>
        <strain evidence="1">UBA8707</strain>
        <strain evidence="2">UBA9881</strain>
    </source>
</reference>
<proteinExistence type="predicted"/>
<keyword evidence="1" id="KW-0418">Kinase</keyword>
<dbReference type="Gene3D" id="3.40.50.300">
    <property type="entry name" value="P-loop containing nucleotide triphosphate hydrolases"/>
    <property type="match status" value="1"/>
</dbReference>
<evidence type="ECO:0000313" key="4">
    <source>
        <dbReference type="Proteomes" id="UP000264753"/>
    </source>
</evidence>
<dbReference type="PANTHER" id="PTHR37807:SF3">
    <property type="entry name" value="OS07G0160300 PROTEIN"/>
    <property type="match status" value="1"/>
</dbReference>
<dbReference type="Proteomes" id="UP000264179">
    <property type="component" value="Unassembled WGS sequence"/>
</dbReference>
<dbReference type="InterPro" id="IPR027417">
    <property type="entry name" value="P-loop_NTPase"/>
</dbReference>
<name>A0A358HQM6_9PROT</name>
<accession>A0A358HQM6</accession>
<dbReference type="AlphaFoldDB" id="A0A358HQM6"/>
<protein>
    <submittedName>
        <fullName evidence="1">Adenylyl-sulfate kinase</fullName>
    </submittedName>
</protein>
<dbReference type="RefSeq" id="WP_276652133.1">
    <property type="nucleotide sequence ID" value="NZ_DOOG01000054.1"/>
</dbReference>
<sequence length="172" mass="19145">MLIILGGLPGVGKTSVARIAARALGAIHLRIDTIEQAVLDANVPPDDDIGPVGYMVANRLATDNLRLGHMVIGDAVNPIEISRSEWRRAAERAEVRYIQVELICSDKAAHRQRVETRISDIENHKLPDWAKVCAREYEPWQQVDLVIDTAHMSLEDAAEKLVKFVQGQDSIY</sequence>
<dbReference type="Proteomes" id="UP000264753">
    <property type="component" value="Unassembled WGS sequence"/>
</dbReference>
<evidence type="ECO:0000313" key="3">
    <source>
        <dbReference type="Proteomes" id="UP000264179"/>
    </source>
</evidence>
<dbReference type="PANTHER" id="PTHR37807">
    <property type="entry name" value="OS07G0160300 PROTEIN"/>
    <property type="match status" value="1"/>
</dbReference>
<comment type="caution">
    <text evidence="1">The sequence shown here is derived from an EMBL/GenBank/DDBJ whole genome shotgun (WGS) entry which is preliminary data.</text>
</comment>
<dbReference type="GO" id="GO:0016301">
    <property type="term" value="F:kinase activity"/>
    <property type="evidence" value="ECO:0007669"/>
    <property type="project" value="UniProtKB-KW"/>
</dbReference>